<name>A0A2T1N632_9FLAO</name>
<evidence type="ECO:0000313" key="2">
    <source>
        <dbReference type="Proteomes" id="UP000238430"/>
    </source>
</evidence>
<gene>
    <name evidence="1" type="ORF">C7H61_13140</name>
</gene>
<proteinExistence type="predicted"/>
<dbReference type="EMBL" id="PXOT01000027">
    <property type="protein sequence ID" value="PSG87049.1"/>
    <property type="molecule type" value="Genomic_DNA"/>
</dbReference>
<organism evidence="1 2">
    <name type="scientific">Mesoflavibacter zeaxanthinifaciens subsp. sabulilitoris</name>
    <dbReference type="NCBI Taxonomy" id="1520893"/>
    <lineage>
        <taxon>Bacteria</taxon>
        <taxon>Pseudomonadati</taxon>
        <taxon>Bacteroidota</taxon>
        <taxon>Flavobacteriia</taxon>
        <taxon>Flavobacteriales</taxon>
        <taxon>Flavobacteriaceae</taxon>
        <taxon>Mesoflavibacter</taxon>
    </lineage>
</organism>
<comment type="caution">
    <text evidence="1">The sequence shown here is derived from an EMBL/GenBank/DDBJ whole genome shotgun (WGS) entry which is preliminary data.</text>
</comment>
<protein>
    <submittedName>
        <fullName evidence="1">Uncharacterized protein</fullName>
    </submittedName>
</protein>
<evidence type="ECO:0000313" key="1">
    <source>
        <dbReference type="EMBL" id="PSG87049.1"/>
    </source>
</evidence>
<dbReference type="Proteomes" id="UP000238430">
    <property type="component" value="Unassembled WGS sequence"/>
</dbReference>
<reference evidence="1 2" key="1">
    <citation type="submission" date="2018-03" db="EMBL/GenBank/DDBJ databases">
        <title>Mesoflavibacter sp. HG37 and Mesoflavibacter sp. HG96 sp.nov., two marine bacteria isolated from seawater of Western Pacific Ocean.</title>
        <authorList>
            <person name="Cheng H."/>
            <person name="Wu Y.-H."/>
            <person name="Guo L.-L."/>
            <person name="Xu X.-W."/>
        </authorList>
    </citation>
    <scope>NUCLEOTIDE SEQUENCE [LARGE SCALE GENOMIC DNA]</scope>
    <source>
        <strain evidence="1 2">KCTC 42117</strain>
    </source>
</reference>
<dbReference type="AlphaFoldDB" id="A0A2T1N632"/>
<keyword evidence="2" id="KW-1185">Reference proteome</keyword>
<sequence>MAYLATNHSNIDINNLQHGEKEQRAVLSAIKAFANYDYDPNHKFFTTDIKGVMFATETIELHEITTIPELYHAIDYLNQAYEKRLQGMEKTIALPKRFYTEPEQVQDISRDNIMSFLQQSYGLHSEKELFELKDKKQKEAIYDLYRNFTGFMPHEKTPSSIIFSMPQEPDLKLRYSDLPDFTNTNLYSHIRDMRNVKRNTQQMIRETTTERIEQIKRLSKDKLKEKKNNLEEEQEL</sequence>
<accession>A0A2T1N632</accession>